<dbReference type="Pfam" id="PF13567">
    <property type="entry name" value="DUF4131"/>
    <property type="match status" value="1"/>
</dbReference>
<reference evidence="11 12" key="1">
    <citation type="submission" date="2019-11" db="EMBL/GenBank/DDBJ databases">
        <title>Draft genome sequences of five Paenibacillus species of dairy origin.</title>
        <authorList>
            <person name="Olajide A.M."/>
            <person name="Chen S."/>
            <person name="Lapointe G."/>
        </authorList>
    </citation>
    <scope>NUCLEOTIDE SEQUENCE [LARGE SCALE GENOMIC DNA]</scope>
    <source>
        <strain evidence="11 12">2CS3</strain>
    </source>
</reference>
<dbReference type="Gene3D" id="3.60.15.10">
    <property type="entry name" value="Ribonuclease Z/Hydroxyacylglutathione hydrolase-like"/>
    <property type="match status" value="1"/>
</dbReference>
<feature type="transmembrane region" description="Helical" evidence="9">
    <location>
        <begin position="489"/>
        <end position="508"/>
    </location>
</feature>
<protein>
    <submittedName>
        <fullName evidence="11">DNA internalization-related competence protein ComEC/Rec2</fullName>
    </submittedName>
</protein>
<feature type="transmembrane region" description="Helical" evidence="9">
    <location>
        <begin position="456"/>
        <end position="474"/>
    </location>
</feature>
<evidence type="ECO:0000256" key="6">
    <source>
        <dbReference type="ARBA" id="ARBA00034221"/>
    </source>
</evidence>
<dbReference type="InterPro" id="IPR036866">
    <property type="entry name" value="RibonucZ/Hydroxyglut_hydro"/>
</dbReference>
<dbReference type="Pfam" id="PF00753">
    <property type="entry name" value="Lactamase_B"/>
    <property type="match status" value="1"/>
</dbReference>
<keyword evidence="2" id="KW-1003">Cell membrane</keyword>
<evidence type="ECO:0000256" key="5">
    <source>
        <dbReference type="ARBA" id="ARBA00023136"/>
    </source>
</evidence>
<dbReference type="InterPro" id="IPR004477">
    <property type="entry name" value="ComEC_N"/>
</dbReference>
<dbReference type="InterPro" id="IPR052159">
    <property type="entry name" value="Competence_DNA_uptake"/>
</dbReference>
<evidence type="ECO:0000259" key="10">
    <source>
        <dbReference type="SMART" id="SM00849"/>
    </source>
</evidence>
<evidence type="ECO:0000256" key="7">
    <source>
        <dbReference type="ARBA" id="ARBA00034301"/>
    </source>
</evidence>
<dbReference type="NCBIfam" id="TIGR00360">
    <property type="entry name" value="ComEC_N-term"/>
    <property type="match status" value="1"/>
</dbReference>
<sequence>MAERPVVLIVLCWTLGYVLAYVWGLQTAGIYMALAGIAFSALLAAAKPRGWMWLLAAVTVLTAAGWYGAYDDRNRTLIAPAAEEVEQVAFRGRLVTPVTVDGDRVSFQAVAESVKLPDAQRVGEEGGEARGEKLQVSVRLLKQEEQLMAASWRRGDRIEMTGTLKRPSEARNFGAFDYRRYLYMHHIHWQLTVKGTEAIVVTAPGRGDWGVWRLGRWNDRFRDALASKVDALFPEEQSGFMKGMLIGLTDEIDPEQFDAFSRLGLTHIIAISGLNVAIFLGCLIWLLRRIGLTRETYLWTAMGFIPLYIAATGGSPSIVRAGMMAMIGLYAAYRNRLKDGLHLAFITGLAMLAWHPYYLTDVSFQLSFLVTIGIIVLVPKVSKLLPVTNVKLRDALSITLVAQFVSFPLTIYYFNQFSLLSFAANLALVPVFSLVVMPVGTVAMLLGFVSMEAGGILAWIVEKVNGLLFAVVTWCSELRLFQTIWPSPTVGWMVFYYGGLAGLVWLGLQRKQQVESASEDSGPMLDSVLVMHWKTRLHRWNRRVLLPGAVIGLGLVLWAGYRPLQEYSRQGKVQFIDVGQGDSILIHSPGEARHILVDGGGTVSFRKPGESWKERRDPYEIGRKTLVPLLKKRGIQQIDELIVTHQDEDHFGGLQAVLEDIPVKRLLFNGTLKPIPKVKQLFETALARGTQLVPIQAGDRLKVGADTELLFLFPFSEMAQPERTTVRLESDQNPISLVFMMKMGGTRWLFTGDIGVKQELELLERWSALTPEQGGGLHLLEQPIDVLKVAHHGSKSSTADPWLEAWRPKQAVISAGANNVYGHPSPQVMKRLSSRGTLIHRTDRHGEVQMMVKEGQISVRRKLE</sequence>
<name>A0A7X2Z767_9BACL</name>
<dbReference type="GO" id="GO:0005886">
    <property type="term" value="C:plasma membrane"/>
    <property type="evidence" value="ECO:0007669"/>
    <property type="project" value="UniProtKB-SubCell"/>
</dbReference>
<dbReference type="PANTHER" id="PTHR30619">
    <property type="entry name" value="DNA INTERNALIZATION/COMPETENCE PROTEIN COMEC/REC2"/>
    <property type="match status" value="1"/>
</dbReference>
<evidence type="ECO:0000256" key="3">
    <source>
        <dbReference type="ARBA" id="ARBA00022692"/>
    </source>
</evidence>
<comment type="catalytic activity">
    <reaction evidence="6">
        <text>3',5'-cyclic CMP + H2O = CMP + H(+)</text>
        <dbReference type="Rhea" id="RHEA:72675"/>
        <dbReference type="ChEBI" id="CHEBI:15377"/>
        <dbReference type="ChEBI" id="CHEBI:15378"/>
        <dbReference type="ChEBI" id="CHEBI:58003"/>
        <dbReference type="ChEBI" id="CHEBI:60377"/>
    </reaction>
    <physiologicalReaction direction="left-to-right" evidence="6">
        <dbReference type="Rhea" id="RHEA:72676"/>
    </physiologicalReaction>
</comment>
<dbReference type="Proteomes" id="UP000450917">
    <property type="component" value="Unassembled WGS sequence"/>
</dbReference>
<dbReference type="InterPro" id="IPR035681">
    <property type="entry name" value="ComA-like_MBL"/>
</dbReference>
<dbReference type="PANTHER" id="PTHR30619:SF1">
    <property type="entry name" value="RECOMBINATION PROTEIN 2"/>
    <property type="match status" value="1"/>
</dbReference>
<comment type="caution">
    <text evidence="11">The sequence shown here is derived from an EMBL/GenBank/DDBJ whole genome shotgun (WGS) entry which is preliminary data.</text>
</comment>
<dbReference type="InterPro" id="IPR004797">
    <property type="entry name" value="Competence_ComEC/Rec2"/>
</dbReference>
<comment type="catalytic activity">
    <reaction evidence="8">
        <text>3',5'-cyclic UMP + H2O = UMP + H(+)</text>
        <dbReference type="Rhea" id="RHEA:70575"/>
        <dbReference type="ChEBI" id="CHEBI:15377"/>
        <dbReference type="ChEBI" id="CHEBI:15378"/>
        <dbReference type="ChEBI" id="CHEBI:57865"/>
        <dbReference type="ChEBI" id="CHEBI:184387"/>
    </reaction>
    <physiologicalReaction direction="left-to-right" evidence="8">
        <dbReference type="Rhea" id="RHEA:70576"/>
    </physiologicalReaction>
</comment>
<feature type="transmembrane region" description="Helical" evidence="9">
    <location>
        <begin position="51"/>
        <end position="70"/>
    </location>
</feature>
<accession>A0A7X2Z767</accession>
<evidence type="ECO:0000256" key="9">
    <source>
        <dbReference type="SAM" id="Phobius"/>
    </source>
</evidence>
<dbReference type="NCBIfam" id="TIGR00361">
    <property type="entry name" value="ComEC_Rec2"/>
    <property type="match status" value="1"/>
</dbReference>
<evidence type="ECO:0000256" key="4">
    <source>
        <dbReference type="ARBA" id="ARBA00022989"/>
    </source>
</evidence>
<comment type="subcellular location">
    <subcellularLocation>
        <location evidence="1">Cell membrane</location>
        <topology evidence="1">Multi-pass membrane protein</topology>
    </subcellularLocation>
</comment>
<evidence type="ECO:0000313" key="12">
    <source>
        <dbReference type="Proteomes" id="UP000450917"/>
    </source>
</evidence>
<comment type="function">
    <text evidence="7">Counteracts the endogenous Pycsar antiviral defense system. Phosphodiesterase that enables metal-dependent hydrolysis of host cyclic nucleotide Pycsar defense signals such as cCMP and cUMP.</text>
</comment>
<feature type="transmembrane region" description="Helical" evidence="9">
    <location>
        <begin position="394"/>
        <end position="414"/>
    </location>
</feature>
<keyword evidence="5 9" id="KW-0472">Membrane</keyword>
<feature type="transmembrane region" description="Helical" evidence="9">
    <location>
        <begin position="340"/>
        <end position="358"/>
    </location>
</feature>
<gene>
    <name evidence="11" type="ORF">GNP93_02435</name>
</gene>
<dbReference type="GO" id="GO:0030420">
    <property type="term" value="P:establishment of competence for transformation"/>
    <property type="evidence" value="ECO:0007669"/>
    <property type="project" value="InterPro"/>
</dbReference>
<feature type="transmembrane region" description="Helical" evidence="9">
    <location>
        <begin position="265"/>
        <end position="287"/>
    </location>
</feature>
<feature type="transmembrane region" description="Helical" evidence="9">
    <location>
        <begin position="364"/>
        <end position="382"/>
    </location>
</feature>
<organism evidence="11 12">
    <name type="scientific">Paenibacillus validus</name>
    <dbReference type="NCBI Taxonomy" id="44253"/>
    <lineage>
        <taxon>Bacteria</taxon>
        <taxon>Bacillati</taxon>
        <taxon>Bacillota</taxon>
        <taxon>Bacilli</taxon>
        <taxon>Bacillales</taxon>
        <taxon>Paenibacillaceae</taxon>
        <taxon>Paenibacillus</taxon>
    </lineage>
</organism>
<feature type="transmembrane region" description="Helical" evidence="9">
    <location>
        <begin position="426"/>
        <end position="449"/>
    </location>
</feature>
<dbReference type="SMART" id="SM00849">
    <property type="entry name" value="Lactamase_B"/>
    <property type="match status" value="1"/>
</dbReference>
<evidence type="ECO:0000256" key="2">
    <source>
        <dbReference type="ARBA" id="ARBA00022475"/>
    </source>
</evidence>
<evidence type="ECO:0000313" key="11">
    <source>
        <dbReference type="EMBL" id="MUG69527.1"/>
    </source>
</evidence>
<keyword evidence="3 9" id="KW-0812">Transmembrane</keyword>
<dbReference type="InterPro" id="IPR001279">
    <property type="entry name" value="Metallo-B-lactamas"/>
</dbReference>
<evidence type="ECO:0000256" key="8">
    <source>
        <dbReference type="ARBA" id="ARBA00048505"/>
    </source>
</evidence>
<keyword evidence="12" id="KW-1185">Reference proteome</keyword>
<dbReference type="SUPFAM" id="SSF56281">
    <property type="entry name" value="Metallo-hydrolase/oxidoreductase"/>
    <property type="match status" value="1"/>
</dbReference>
<dbReference type="InterPro" id="IPR025405">
    <property type="entry name" value="DUF4131"/>
</dbReference>
<dbReference type="CDD" id="cd07731">
    <property type="entry name" value="ComA-like_MBL-fold"/>
    <property type="match status" value="1"/>
</dbReference>
<feature type="domain" description="Metallo-beta-lactamase" evidence="10">
    <location>
        <begin position="580"/>
        <end position="791"/>
    </location>
</feature>
<feature type="transmembrane region" description="Helical" evidence="9">
    <location>
        <begin position="307"/>
        <end position="333"/>
    </location>
</feature>
<dbReference type="AlphaFoldDB" id="A0A7X2Z767"/>
<feature type="transmembrane region" description="Helical" evidence="9">
    <location>
        <begin position="544"/>
        <end position="561"/>
    </location>
</feature>
<proteinExistence type="predicted"/>
<evidence type="ECO:0000256" key="1">
    <source>
        <dbReference type="ARBA" id="ARBA00004651"/>
    </source>
</evidence>
<dbReference type="Pfam" id="PF03772">
    <property type="entry name" value="Competence"/>
    <property type="match status" value="1"/>
</dbReference>
<dbReference type="EMBL" id="WNZX01000001">
    <property type="protein sequence ID" value="MUG69527.1"/>
    <property type="molecule type" value="Genomic_DNA"/>
</dbReference>
<keyword evidence="4 9" id="KW-1133">Transmembrane helix</keyword>